<feature type="binding site" evidence="11">
    <location>
        <position position="127"/>
    </location>
    <ligand>
        <name>Mg(2+)</name>
        <dbReference type="ChEBI" id="CHEBI:18420"/>
    </ligand>
</feature>
<evidence type="ECO:0000256" key="12">
    <source>
        <dbReference type="NCBIfam" id="TIGR00131"/>
    </source>
</evidence>
<keyword evidence="6 11" id="KW-0418">Kinase</keyword>
<evidence type="ECO:0000259" key="14">
    <source>
        <dbReference type="Pfam" id="PF08544"/>
    </source>
</evidence>
<comment type="function">
    <text evidence="11">Catalyzes the transfer of the gamma-phosphate of ATP to D-galactose to form alpha-D-galactose-1-phosphate (Gal-1-P).</text>
</comment>
<keyword evidence="4 11" id="KW-0479">Metal-binding</keyword>
<feature type="binding site" evidence="11">
    <location>
        <position position="159"/>
    </location>
    <ligand>
        <name>Mg(2+)</name>
        <dbReference type="ChEBI" id="CHEBI:18420"/>
    </ligand>
</feature>
<evidence type="ECO:0000256" key="8">
    <source>
        <dbReference type="ARBA" id="ARBA00022842"/>
    </source>
</evidence>
<keyword evidence="10 11" id="KW-0119">Carbohydrate metabolism</keyword>
<reference evidence="16" key="1">
    <citation type="submission" date="2022-03" db="EMBL/GenBank/DDBJ databases">
        <authorList>
            <person name="Woo C.Y."/>
        </authorList>
    </citation>
    <scope>NUCLEOTIDE SEQUENCE</scope>
    <source>
        <strain evidence="16">CYS-01</strain>
    </source>
</reference>
<evidence type="ECO:0000256" key="6">
    <source>
        <dbReference type="ARBA" id="ARBA00022777"/>
    </source>
</evidence>
<dbReference type="InterPro" id="IPR019539">
    <property type="entry name" value="GalKase_N"/>
</dbReference>
<comment type="catalytic activity">
    <reaction evidence="11">
        <text>alpha-D-galactose + ATP = alpha-D-galactose 1-phosphate + ADP + H(+)</text>
        <dbReference type="Rhea" id="RHEA:13553"/>
        <dbReference type="ChEBI" id="CHEBI:15378"/>
        <dbReference type="ChEBI" id="CHEBI:28061"/>
        <dbReference type="ChEBI" id="CHEBI:30616"/>
        <dbReference type="ChEBI" id="CHEBI:58336"/>
        <dbReference type="ChEBI" id="CHEBI:456216"/>
        <dbReference type="EC" id="2.7.1.6"/>
    </reaction>
</comment>
<comment type="caution">
    <text evidence="16">The sequence shown here is derived from an EMBL/GenBank/DDBJ whole genome shotgun (WGS) entry which is preliminary data.</text>
</comment>
<dbReference type="HAMAP" id="MF_00246">
    <property type="entry name" value="Galactokinase"/>
    <property type="match status" value="1"/>
</dbReference>
<dbReference type="Pfam" id="PF10509">
    <property type="entry name" value="GalKase_gal_bdg"/>
    <property type="match status" value="1"/>
</dbReference>
<dbReference type="InterPro" id="IPR006206">
    <property type="entry name" value="Mevalonate/galactokinase"/>
</dbReference>
<evidence type="ECO:0000256" key="3">
    <source>
        <dbReference type="ARBA" id="ARBA00022679"/>
    </source>
</evidence>
<dbReference type="Proteomes" id="UP001165460">
    <property type="component" value="Unassembled WGS sequence"/>
</dbReference>
<dbReference type="RefSeq" id="WP_243362351.1">
    <property type="nucleotide sequence ID" value="NZ_JALGBH010000002.1"/>
</dbReference>
<dbReference type="PRINTS" id="PR00959">
    <property type="entry name" value="MEVGALKINASE"/>
</dbReference>
<dbReference type="EMBL" id="JALGBH010000002">
    <property type="protein sequence ID" value="MCJ0743236.1"/>
    <property type="molecule type" value="Genomic_DNA"/>
</dbReference>
<dbReference type="Gene3D" id="3.30.230.10">
    <property type="match status" value="1"/>
</dbReference>
<dbReference type="SUPFAM" id="SSF55060">
    <property type="entry name" value="GHMP Kinase, C-terminal domain"/>
    <property type="match status" value="1"/>
</dbReference>
<organism evidence="16 17">
    <name type="scientific">Pedobacter montanisoli</name>
    <dbReference type="NCBI Taxonomy" id="2923277"/>
    <lineage>
        <taxon>Bacteria</taxon>
        <taxon>Pseudomonadati</taxon>
        <taxon>Bacteroidota</taxon>
        <taxon>Sphingobacteriia</taxon>
        <taxon>Sphingobacteriales</taxon>
        <taxon>Sphingobacteriaceae</taxon>
        <taxon>Pedobacter</taxon>
    </lineage>
</organism>
<dbReference type="InterPro" id="IPR014721">
    <property type="entry name" value="Ribsml_uS5_D2-typ_fold_subgr"/>
</dbReference>
<dbReference type="PROSITE" id="PS00627">
    <property type="entry name" value="GHMP_KINASES_ATP"/>
    <property type="match status" value="1"/>
</dbReference>
<dbReference type="PRINTS" id="PR00473">
    <property type="entry name" value="GALCTOKINASE"/>
</dbReference>
<evidence type="ECO:0000256" key="7">
    <source>
        <dbReference type="ARBA" id="ARBA00022840"/>
    </source>
</evidence>
<feature type="domain" description="GHMP kinase C-terminal" evidence="14">
    <location>
        <begin position="282"/>
        <end position="363"/>
    </location>
</feature>
<proteinExistence type="inferred from homology"/>
<dbReference type="GO" id="GO:0004335">
    <property type="term" value="F:galactokinase activity"/>
    <property type="evidence" value="ECO:0007669"/>
    <property type="project" value="UniProtKB-EC"/>
</dbReference>
<gene>
    <name evidence="11" type="primary">galK</name>
    <name evidence="16" type="ORF">MMF97_10970</name>
</gene>
<feature type="binding site" evidence="11">
    <location>
        <position position="221"/>
    </location>
    <ligand>
        <name>substrate</name>
    </ligand>
</feature>
<evidence type="ECO:0000256" key="11">
    <source>
        <dbReference type="HAMAP-Rule" id="MF_00246"/>
    </source>
</evidence>
<keyword evidence="7 11" id="KW-0067">ATP-binding</keyword>
<dbReference type="Gene3D" id="3.30.70.890">
    <property type="entry name" value="GHMP kinase, C-terminal domain"/>
    <property type="match status" value="1"/>
</dbReference>
<dbReference type="InterPro" id="IPR000705">
    <property type="entry name" value="Galactokinase"/>
</dbReference>
<evidence type="ECO:0000313" key="17">
    <source>
        <dbReference type="Proteomes" id="UP001165460"/>
    </source>
</evidence>
<protein>
    <recommendedName>
        <fullName evidence="11 12">Galactokinase</fullName>
        <ecNumber evidence="11 12">2.7.1.6</ecNumber>
    </recommendedName>
    <alternativeName>
        <fullName evidence="11">Galactose kinase</fullName>
    </alternativeName>
</protein>
<feature type="binding site" evidence="11">
    <location>
        <begin position="32"/>
        <end position="35"/>
    </location>
    <ligand>
        <name>substrate</name>
    </ligand>
</feature>
<evidence type="ECO:0000256" key="2">
    <source>
        <dbReference type="ARBA" id="ARBA00022490"/>
    </source>
</evidence>
<name>A0ABS9ZY48_9SPHI</name>
<evidence type="ECO:0000259" key="13">
    <source>
        <dbReference type="Pfam" id="PF00288"/>
    </source>
</evidence>
<comment type="subcellular location">
    <subcellularLocation>
        <location evidence="11">Cytoplasm</location>
    </subcellularLocation>
</comment>
<dbReference type="InterPro" id="IPR013750">
    <property type="entry name" value="GHMP_kinase_C_dom"/>
</dbReference>
<keyword evidence="8 11" id="KW-0460">Magnesium</keyword>
<dbReference type="InterPro" id="IPR036554">
    <property type="entry name" value="GHMP_kinase_C_sf"/>
</dbReference>
<feature type="domain" description="GHMP kinase N-terminal" evidence="13">
    <location>
        <begin position="91"/>
        <end position="179"/>
    </location>
</feature>
<keyword evidence="17" id="KW-1185">Reference proteome</keyword>
<feature type="binding site" evidence="11">
    <location>
        <begin position="121"/>
        <end position="127"/>
    </location>
    <ligand>
        <name>ATP</name>
        <dbReference type="ChEBI" id="CHEBI:30616"/>
    </ligand>
</feature>
<evidence type="ECO:0000256" key="9">
    <source>
        <dbReference type="ARBA" id="ARBA00023144"/>
    </source>
</evidence>
<evidence type="ECO:0000256" key="4">
    <source>
        <dbReference type="ARBA" id="ARBA00022723"/>
    </source>
</evidence>
<dbReference type="InterPro" id="IPR022963">
    <property type="entry name" value="Galactokinase_bac"/>
</dbReference>
<dbReference type="NCBIfam" id="NF003705">
    <property type="entry name" value="PRK05322.1"/>
    <property type="match status" value="1"/>
</dbReference>
<evidence type="ECO:0000259" key="15">
    <source>
        <dbReference type="Pfam" id="PF10509"/>
    </source>
</evidence>
<sequence length="385" mass="43683">MINDFKRTFFNIYQQEPDACYFAPGRVNLIGEHIDYNGGWVMPCAINAGTWLLVRFNNESLIRLHSHNFSEHFTVPVGKNYPKKANEWFYYPLGVIEALQQKFNLNISGLDLYYFGNIPVGAGLSSSASIEVLTAYGISDIFKLNTLPLDIVKLTQHVENLYIGVQSGIMDQFAVTYGQKNKAILLNCSSLQHQTITCNLGDYNLAVINTNKTRKLEDSKYNERVQECNSVLKILQSQINIQYLCDINPTEWLQYQYLVEDKTLLKRATHVITENERVKNAVVALKEGDLDYFGKLMFQSHLSLKDDYEVTGVELDTIIDFCTDHPDVIGARMTGAGFGGCAIALLKKGKEKDFTKELNSFYKEKIGYHPDVYIQEIGDGPTKIF</sequence>
<dbReference type="InterPro" id="IPR019741">
    <property type="entry name" value="Galactokinase_CS"/>
</dbReference>
<dbReference type="PIRSF" id="PIRSF000530">
    <property type="entry name" value="Galactokinase"/>
    <property type="match status" value="1"/>
</dbReference>
<comment type="similarity">
    <text evidence="1 11">Belongs to the GHMP kinase family. GalK subfamily.</text>
</comment>
<accession>A0ABS9ZY48</accession>
<feature type="active site" description="Proton acceptor" evidence="11">
    <location>
        <position position="171"/>
    </location>
</feature>
<feature type="binding site" evidence="11">
    <location>
        <position position="66"/>
    </location>
    <ligand>
        <name>ATP</name>
        <dbReference type="ChEBI" id="CHEBI:30616"/>
    </ligand>
</feature>
<dbReference type="PROSITE" id="PS00106">
    <property type="entry name" value="GALACTOKINASE"/>
    <property type="match status" value="1"/>
</dbReference>
<keyword evidence="3 11" id="KW-0808">Transferase</keyword>
<dbReference type="Pfam" id="PF00288">
    <property type="entry name" value="GHMP_kinases_N"/>
    <property type="match status" value="1"/>
</dbReference>
<dbReference type="PANTHER" id="PTHR10457">
    <property type="entry name" value="MEVALONATE KINASE/GALACTOKINASE"/>
    <property type="match status" value="1"/>
</dbReference>
<dbReference type="EC" id="2.7.1.6" evidence="11 12"/>
<dbReference type="InterPro" id="IPR006203">
    <property type="entry name" value="GHMP_knse_ATP-bd_CS"/>
</dbReference>
<dbReference type="InterPro" id="IPR020568">
    <property type="entry name" value="Ribosomal_Su5_D2-typ_SF"/>
</dbReference>
<evidence type="ECO:0000313" key="16">
    <source>
        <dbReference type="EMBL" id="MCJ0743236.1"/>
    </source>
</evidence>
<dbReference type="PANTHER" id="PTHR10457:SF7">
    <property type="entry name" value="GALACTOKINASE-RELATED"/>
    <property type="match status" value="1"/>
</dbReference>
<dbReference type="NCBIfam" id="TIGR00131">
    <property type="entry name" value="gal_kin"/>
    <property type="match status" value="1"/>
</dbReference>
<keyword evidence="9 11" id="KW-0299">Galactose metabolism</keyword>
<evidence type="ECO:0000256" key="5">
    <source>
        <dbReference type="ARBA" id="ARBA00022741"/>
    </source>
</evidence>
<dbReference type="Pfam" id="PF08544">
    <property type="entry name" value="GHMP_kinases_C"/>
    <property type="match status" value="1"/>
</dbReference>
<keyword evidence="2 11" id="KW-0963">Cytoplasm</keyword>
<dbReference type="SUPFAM" id="SSF54211">
    <property type="entry name" value="Ribosomal protein S5 domain 2-like"/>
    <property type="match status" value="1"/>
</dbReference>
<dbReference type="InterPro" id="IPR006204">
    <property type="entry name" value="GHMP_kinase_N_dom"/>
</dbReference>
<evidence type="ECO:0000256" key="10">
    <source>
        <dbReference type="ARBA" id="ARBA00023277"/>
    </source>
</evidence>
<keyword evidence="5 11" id="KW-0547">Nucleotide-binding</keyword>
<feature type="domain" description="Galactokinase N-terminal" evidence="15">
    <location>
        <begin position="8"/>
        <end position="55"/>
    </location>
</feature>
<evidence type="ECO:0000256" key="1">
    <source>
        <dbReference type="ARBA" id="ARBA00006566"/>
    </source>
</evidence>
<feature type="site" description="Transition state stabilizer" evidence="11">
    <location>
        <position position="26"/>
    </location>
</feature>
<comment type="pathway">
    <text evidence="11">Carbohydrate metabolism; galactose metabolism.</text>
</comment>